<dbReference type="GO" id="GO:0006355">
    <property type="term" value="P:regulation of DNA-templated transcription"/>
    <property type="evidence" value="ECO:0007669"/>
    <property type="project" value="InterPro"/>
</dbReference>
<dbReference type="InterPro" id="IPR011006">
    <property type="entry name" value="CheY-like_superfamily"/>
</dbReference>
<dbReference type="RefSeq" id="WP_047913954.1">
    <property type="nucleotide sequence ID" value="NZ_CP118101.1"/>
</dbReference>
<sequence length="228" mass="26105">MKKIMIVEDERAISKVLSAYLKKAGFEVNAVYDGEEAVRQLTIQVPALVILDIMLPRKNGWEVLQHIRKTSSVPVIMLTAKDGIDDKLIGLNNGADDYMSKPFIPEEVVARVNAVLRRPLGWTDNEEHRRSYGCLSLDFRSQRVMLNGADVPLTPRDTSVLFFLAEHPNQTFTREQLIENIWGLDYEGSDRAVDLSIKRIRHSLSHWPKEEGDIKTLRGTGYQFWINR</sequence>
<dbReference type="InterPro" id="IPR001789">
    <property type="entry name" value="Sig_transdc_resp-reg_receiver"/>
</dbReference>
<keyword evidence="1 6" id="KW-0597">Phosphoprotein</keyword>
<dbReference type="EMBL" id="CP118101">
    <property type="protein sequence ID" value="WDH82910.1"/>
    <property type="molecule type" value="Genomic_DNA"/>
</dbReference>
<evidence type="ECO:0000256" key="4">
    <source>
        <dbReference type="ARBA" id="ARBA00023125"/>
    </source>
</evidence>
<keyword evidence="3" id="KW-0805">Transcription regulation</keyword>
<dbReference type="GO" id="GO:0032993">
    <property type="term" value="C:protein-DNA complex"/>
    <property type="evidence" value="ECO:0007669"/>
    <property type="project" value="TreeGrafter"/>
</dbReference>
<keyword evidence="2" id="KW-0902">Two-component regulatory system</keyword>
<dbReference type="InterPro" id="IPR039420">
    <property type="entry name" value="WalR-like"/>
</dbReference>
<dbReference type="CDD" id="cd00383">
    <property type="entry name" value="trans_reg_C"/>
    <property type="match status" value="1"/>
</dbReference>
<dbReference type="EMBL" id="CP118108">
    <property type="protein sequence ID" value="WDI02653.1"/>
    <property type="molecule type" value="Genomic_DNA"/>
</dbReference>
<dbReference type="SUPFAM" id="SSF46894">
    <property type="entry name" value="C-terminal effector domain of the bipartite response regulators"/>
    <property type="match status" value="1"/>
</dbReference>
<dbReference type="Gene3D" id="6.10.250.690">
    <property type="match status" value="1"/>
</dbReference>
<evidence type="ECO:0000256" key="2">
    <source>
        <dbReference type="ARBA" id="ARBA00023012"/>
    </source>
</evidence>
<accession>A0AAX3MZ90</accession>
<dbReference type="SMART" id="SM00862">
    <property type="entry name" value="Trans_reg_C"/>
    <property type="match status" value="1"/>
</dbReference>
<dbReference type="PANTHER" id="PTHR48111:SF40">
    <property type="entry name" value="PHOSPHATE REGULON TRANSCRIPTIONAL REGULATORY PROTEIN PHOB"/>
    <property type="match status" value="1"/>
</dbReference>
<keyword evidence="4 7" id="KW-0238">DNA-binding</keyword>
<dbReference type="InterPro" id="IPR001867">
    <property type="entry name" value="OmpR/PhoB-type_DNA-bd"/>
</dbReference>
<evidence type="ECO:0000313" key="13">
    <source>
        <dbReference type="Proteomes" id="UP001221519"/>
    </source>
</evidence>
<keyword evidence="13" id="KW-1185">Reference proteome</keyword>
<proteinExistence type="predicted"/>
<evidence type="ECO:0000259" key="8">
    <source>
        <dbReference type="PROSITE" id="PS50110"/>
    </source>
</evidence>
<evidence type="ECO:0000313" key="12">
    <source>
        <dbReference type="Proteomes" id="UP001220962"/>
    </source>
</evidence>
<feature type="modified residue" description="4-aspartylphosphate" evidence="6">
    <location>
        <position position="52"/>
    </location>
</feature>
<reference evidence="10 13" key="1">
    <citation type="submission" date="2023-02" db="EMBL/GenBank/DDBJ databases">
        <title>Pathogen: clinical or host-associated sample.</title>
        <authorList>
            <person name="Hergert J."/>
            <person name="Casey R."/>
            <person name="Wagner J."/>
            <person name="Young E.L."/>
            <person name="Oakeson K.F."/>
        </authorList>
    </citation>
    <scope>NUCLEOTIDE SEQUENCE</scope>
    <source>
        <strain evidence="11 13">2022CK-00829</strain>
        <strain evidence="10">2022CK-00830</strain>
    </source>
</reference>
<dbReference type="GO" id="GO:0000976">
    <property type="term" value="F:transcription cis-regulatory region binding"/>
    <property type="evidence" value="ECO:0007669"/>
    <property type="project" value="TreeGrafter"/>
</dbReference>
<dbReference type="PANTHER" id="PTHR48111">
    <property type="entry name" value="REGULATOR OF RPOS"/>
    <property type="match status" value="1"/>
</dbReference>
<dbReference type="FunFam" id="3.40.50.2300:FF:000001">
    <property type="entry name" value="DNA-binding response regulator PhoB"/>
    <property type="match status" value="1"/>
</dbReference>
<dbReference type="InterPro" id="IPR016032">
    <property type="entry name" value="Sig_transdc_resp-reg_C-effctor"/>
</dbReference>
<dbReference type="InterPro" id="IPR036388">
    <property type="entry name" value="WH-like_DNA-bd_sf"/>
</dbReference>
<dbReference type="Gene3D" id="3.40.50.2300">
    <property type="match status" value="1"/>
</dbReference>
<dbReference type="AlphaFoldDB" id="A0AAX3MZ90"/>
<feature type="DNA-binding region" description="OmpR/PhoB-type" evidence="7">
    <location>
        <begin position="125"/>
        <end position="226"/>
    </location>
</feature>
<keyword evidence="5" id="KW-0804">Transcription</keyword>
<dbReference type="Pfam" id="PF00072">
    <property type="entry name" value="Response_reg"/>
    <property type="match status" value="1"/>
</dbReference>
<feature type="domain" description="OmpR/PhoB-type" evidence="9">
    <location>
        <begin position="125"/>
        <end position="226"/>
    </location>
</feature>
<dbReference type="Proteomes" id="UP001220962">
    <property type="component" value="Chromosome"/>
</dbReference>
<evidence type="ECO:0000256" key="5">
    <source>
        <dbReference type="ARBA" id="ARBA00023163"/>
    </source>
</evidence>
<organism evidence="10 12">
    <name type="scientific">Paenibacillus urinalis</name>
    <dbReference type="NCBI Taxonomy" id="521520"/>
    <lineage>
        <taxon>Bacteria</taxon>
        <taxon>Bacillati</taxon>
        <taxon>Bacillota</taxon>
        <taxon>Bacilli</taxon>
        <taxon>Bacillales</taxon>
        <taxon>Paenibacillaceae</taxon>
        <taxon>Paenibacillus</taxon>
    </lineage>
</organism>
<evidence type="ECO:0000313" key="11">
    <source>
        <dbReference type="EMBL" id="WDI02653.1"/>
    </source>
</evidence>
<dbReference type="PROSITE" id="PS51755">
    <property type="entry name" value="OMPR_PHOB"/>
    <property type="match status" value="1"/>
</dbReference>
<dbReference type="Pfam" id="PF00486">
    <property type="entry name" value="Trans_reg_C"/>
    <property type="match status" value="1"/>
</dbReference>
<gene>
    <name evidence="10" type="ORF">PUW23_01170</name>
    <name evidence="11" type="ORF">PUW25_01160</name>
</gene>
<evidence type="ECO:0000256" key="3">
    <source>
        <dbReference type="ARBA" id="ARBA00023015"/>
    </source>
</evidence>
<evidence type="ECO:0000256" key="7">
    <source>
        <dbReference type="PROSITE-ProRule" id="PRU01091"/>
    </source>
</evidence>
<dbReference type="Gene3D" id="1.10.10.10">
    <property type="entry name" value="Winged helix-like DNA-binding domain superfamily/Winged helix DNA-binding domain"/>
    <property type="match status" value="1"/>
</dbReference>
<protein>
    <submittedName>
        <fullName evidence="10">Response regulator transcription factor</fullName>
    </submittedName>
</protein>
<dbReference type="SMART" id="SM00448">
    <property type="entry name" value="REC"/>
    <property type="match status" value="1"/>
</dbReference>
<dbReference type="SUPFAM" id="SSF52172">
    <property type="entry name" value="CheY-like"/>
    <property type="match status" value="1"/>
</dbReference>
<feature type="domain" description="Response regulatory" evidence="8">
    <location>
        <begin position="3"/>
        <end position="116"/>
    </location>
</feature>
<evidence type="ECO:0000256" key="1">
    <source>
        <dbReference type="ARBA" id="ARBA00022553"/>
    </source>
</evidence>
<dbReference type="PROSITE" id="PS50110">
    <property type="entry name" value="RESPONSE_REGULATORY"/>
    <property type="match status" value="1"/>
</dbReference>
<dbReference type="CDD" id="cd17574">
    <property type="entry name" value="REC_OmpR"/>
    <property type="match status" value="1"/>
</dbReference>
<dbReference type="GO" id="GO:0000156">
    <property type="term" value="F:phosphorelay response regulator activity"/>
    <property type="evidence" value="ECO:0007669"/>
    <property type="project" value="TreeGrafter"/>
</dbReference>
<evidence type="ECO:0000259" key="9">
    <source>
        <dbReference type="PROSITE" id="PS51755"/>
    </source>
</evidence>
<dbReference type="GO" id="GO:0005829">
    <property type="term" value="C:cytosol"/>
    <property type="evidence" value="ECO:0007669"/>
    <property type="project" value="TreeGrafter"/>
</dbReference>
<evidence type="ECO:0000256" key="6">
    <source>
        <dbReference type="PROSITE-ProRule" id="PRU00169"/>
    </source>
</evidence>
<dbReference type="Proteomes" id="UP001221519">
    <property type="component" value="Chromosome"/>
</dbReference>
<evidence type="ECO:0000313" key="10">
    <source>
        <dbReference type="EMBL" id="WDH82910.1"/>
    </source>
</evidence>
<name>A0AAX3MZ90_9BACL</name>